<dbReference type="Proteomes" id="UP000676310">
    <property type="component" value="Unassembled WGS sequence"/>
</dbReference>
<organism evidence="5 6">
    <name type="scientific">Alternaria atra</name>
    <dbReference type="NCBI Taxonomy" id="119953"/>
    <lineage>
        <taxon>Eukaryota</taxon>
        <taxon>Fungi</taxon>
        <taxon>Dikarya</taxon>
        <taxon>Ascomycota</taxon>
        <taxon>Pezizomycotina</taxon>
        <taxon>Dothideomycetes</taxon>
        <taxon>Pleosporomycetidae</taxon>
        <taxon>Pleosporales</taxon>
        <taxon>Pleosporineae</taxon>
        <taxon>Pleosporaceae</taxon>
        <taxon>Alternaria</taxon>
        <taxon>Alternaria sect. Ulocladioides</taxon>
    </lineage>
</organism>
<evidence type="ECO:0000313" key="6">
    <source>
        <dbReference type="Proteomes" id="UP000676310"/>
    </source>
</evidence>
<evidence type="ECO:0000256" key="1">
    <source>
        <dbReference type="ARBA" id="ARBA00005964"/>
    </source>
</evidence>
<proteinExistence type="inferred from homology"/>
<dbReference type="InterPro" id="IPR050654">
    <property type="entry name" value="AChE-related_enzymes"/>
</dbReference>
<evidence type="ECO:0000256" key="3">
    <source>
        <dbReference type="RuleBase" id="RU361235"/>
    </source>
</evidence>
<dbReference type="InterPro" id="IPR029058">
    <property type="entry name" value="AB_hydrolase_fold"/>
</dbReference>
<dbReference type="AlphaFoldDB" id="A0A8J2HX36"/>
<evidence type="ECO:0000256" key="2">
    <source>
        <dbReference type="ARBA" id="ARBA00022801"/>
    </source>
</evidence>
<dbReference type="InterPro" id="IPR019826">
    <property type="entry name" value="Carboxylesterase_B_AS"/>
</dbReference>
<feature type="domain" description="Carboxylesterase type B" evidence="4">
    <location>
        <begin position="1"/>
        <end position="321"/>
    </location>
</feature>
<comment type="similarity">
    <text evidence="1 3">Belongs to the type-B carboxylesterase/lipase family.</text>
</comment>
<dbReference type="PANTHER" id="PTHR43918:SF4">
    <property type="entry name" value="CARBOXYLIC ESTER HYDROLASE"/>
    <property type="match status" value="1"/>
</dbReference>
<dbReference type="GeneID" id="67013138"/>
<dbReference type="RefSeq" id="XP_043165301.1">
    <property type="nucleotide sequence ID" value="XM_043309366.1"/>
</dbReference>
<comment type="caution">
    <text evidence="5">The sequence shown here is derived from an EMBL/GenBank/DDBJ whole genome shotgun (WGS) entry which is preliminary data.</text>
</comment>
<evidence type="ECO:0000313" key="5">
    <source>
        <dbReference type="EMBL" id="CAG5145781.1"/>
    </source>
</evidence>
<dbReference type="InterPro" id="IPR002018">
    <property type="entry name" value="CarbesteraseB"/>
</dbReference>
<dbReference type="GO" id="GO:0052689">
    <property type="term" value="F:carboxylic ester hydrolase activity"/>
    <property type="evidence" value="ECO:0007669"/>
    <property type="project" value="TreeGrafter"/>
</dbReference>
<dbReference type="EC" id="3.1.1.-" evidence="3"/>
<sequence length="391" mass="41719">MVWIHGGGFTGGTASDTTFDGSAMASRGDIVLVTINYRLSTLGFLALSNTSLTGNYGLHDQSIALDWLHAHIEDFGGDKDRITVFGQSAGAASVRALLASPQARDKVRGAIMMSTPQGVEYASTFSRYLTIEEATNRTAKISTELGCESVTGEHLVACLREADPLALVGIRNGSQPPGTVARYPVVDGTFLTSTALPLGTSAPKFNISIMSGIMRDDGSPFTSYPTSSNISAVLSSQGFPASAILSSDSFPLPHDTNSTLRIFNLTSRVATDAMFRCLAQSTAHTATKNRVFKGVYSYEFDRAYQIEEWSPNPPACEAPVTKGYPFGDPNAPCGSPNQPEERLSTLKNITDLFAIQSTSAIRASSCPFLAPPSPKGGHREIKMTFHLVSTL</sequence>
<dbReference type="OrthoDB" id="408631at2759"/>
<dbReference type="PANTHER" id="PTHR43918">
    <property type="entry name" value="ACETYLCHOLINESTERASE"/>
    <property type="match status" value="1"/>
</dbReference>
<name>A0A8J2HX36_9PLEO</name>
<dbReference type="Pfam" id="PF00135">
    <property type="entry name" value="COesterase"/>
    <property type="match status" value="1"/>
</dbReference>
<dbReference type="Gene3D" id="3.40.50.1820">
    <property type="entry name" value="alpha/beta hydrolase"/>
    <property type="match status" value="1"/>
</dbReference>
<keyword evidence="6" id="KW-1185">Reference proteome</keyword>
<evidence type="ECO:0000259" key="4">
    <source>
        <dbReference type="Pfam" id="PF00135"/>
    </source>
</evidence>
<dbReference type="SUPFAM" id="SSF53474">
    <property type="entry name" value="alpha/beta-Hydrolases"/>
    <property type="match status" value="1"/>
</dbReference>
<dbReference type="EMBL" id="CAJRGZ010000015">
    <property type="protein sequence ID" value="CAG5145781.1"/>
    <property type="molecule type" value="Genomic_DNA"/>
</dbReference>
<dbReference type="PROSITE" id="PS00122">
    <property type="entry name" value="CARBOXYLESTERASE_B_1"/>
    <property type="match status" value="1"/>
</dbReference>
<gene>
    <name evidence="5" type="ORF">ALTATR162_LOCUS1768</name>
</gene>
<accession>A0A8J2HX36</accession>
<protein>
    <recommendedName>
        <fullName evidence="3">Carboxylic ester hydrolase</fullName>
        <ecNumber evidence="3">3.1.1.-</ecNumber>
    </recommendedName>
</protein>
<keyword evidence="2 3" id="KW-0378">Hydrolase</keyword>
<reference evidence="5" key="1">
    <citation type="submission" date="2021-05" db="EMBL/GenBank/DDBJ databases">
        <authorList>
            <person name="Stam R."/>
        </authorList>
    </citation>
    <scope>NUCLEOTIDE SEQUENCE</scope>
    <source>
        <strain evidence="5">CS162</strain>
    </source>
</reference>